<dbReference type="Proteomes" id="UP000191056">
    <property type="component" value="Unassembled WGS sequence"/>
</dbReference>
<dbReference type="EMBL" id="MZGT01000052">
    <property type="protein sequence ID" value="OPJ59408.1"/>
    <property type="molecule type" value="Genomic_DNA"/>
</dbReference>
<feature type="transmembrane region" description="Helical" evidence="1">
    <location>
        <begin position="12"/>
        <end position="34"/>
    </location>
</feature>
<organism evidence="3 4">
    <name type="scientific">Clostridium chromiireducens</name>
    <dbReference type="NCBI Taxonomy" id="225345"/>
    <lineage>
        <taxon>Bacteria</taxon>
        <taxon>Bacillati</taxon>
        <taxon>Bacillota</taxon>
        <taxon>Clostridia</taxon>
        <taxon>Eubacteriales</taxon>
        <taxon>Clostridiaceae</taxon>
        <taxon>Clostridium</taxon>
    </lineage>
</organism>
<evidence type="ECO:0000313" key="4">
    <source>
        <dbReference type="Proteomes" id="UP000191056"/>
    </source>
</evidence>
<keyword evidence="1" id="KW-0812">Transmembrane</keyword>
<keyword evidence="1" id="KW-0472">Membrane</keyword>
<feature type="domain" description="SHOCT" evidence="2">
    <location>
        <begin position="53"/>
        <end position="78"/>
    </location>
</feature>
<protein>
    <recommendedName>
        <fullName evidence="2">SHOCT domain-containing protein</fullName>
    </recommendedName>
</protein>
<evidence type="ECO:0000259" key="2">
    <source>
        <dbReference type="Pfam" id="PF09851"/>
    </source>
</evidence>
<dbReference type="STRING" id="225345.CLCHR_34790"/>
<dbReference type="InterPro" id="IPR018649">
    <property type="entry name" value="SHOCT"/>
</dbReference>
<sequence length="80" mass="8997">MFCSGFGFGGPYGGGGFFMMIPMILILLINVYFIHKAFNNNKNNSTDTSSSKAMNILNERFAKGEISEEEYISKKQKIEE</sequence>
<gene>
    <name evidence="3" type="ORF">CLCHR_34790</name>
</gene>
<proteinExistence type="predicted"/>
<evidence type="ECO:0000313" key="3">
    <source>
        <dbReference type="EMBL" id="OPJ59408.1"/>
    </source>
</evidence>
<dbReference type="AlphaFoldDB" id="A0A1V4IHC8"/>
<dbReference type="RefSeq" id="WP_079441103.1">
    <property type="nucleotide sequence ID" value="NZ_MZGT01000052.1"/>
</dbReference>
<keyword evidence="4" id="KW-1185">Reference proteome</keyword>
<reference evidence="3 4" key="1">
    <citation type="submission" date="2017-03" db="EMBL/GenBank/DDBJ databases">
        <title>Genome sequence of Clostridium chromiireducens DSM 23318.</title>
        <authorList>
            <person name="Poehlein A."/>
            <person name="Daniel R."/>
        </authorList>
    </citation>
    <scope>NUCLEOTIDE SEQUENCE [LARGE SCALE GENOMIC DNA]</scope>
    <source>
        <strain evidence="3 4">DSM 23318</strain>
    </source>
</reference>
<comment type="caution">
    <text evidence="3">The sequence shown here is derived from an EMBL/GenBank/DDBJ whole genome shotgun (WGS) entry which is preliminary data.</text>
</comment>
<name>A0A1V4IHC8_9CLOT</name>
<keyword evidence="1" id="KW-1133">Transmembrane helix</keyword>
<evidence type="ECO:0000256" key="1">
    <source>
        <dbReference type="SAM" id="Phobius"/>
    </source>
</evidence>
<accession>A0A1V4IHC8</accession>
<dbReference type="Pfam" id="PF09851">
    <property type="entry name" value="SHOCT"/>
    <property type="match status" value="1"/>
</dbReference>